<comment type="caution">
    <text evidence="8">Lacks conserved residue(s) required for the propagation of feature annotation.</text>
</comment>
<dbReference type="GO" id="GO:0005886">
    <property type="term" value="C:plasma membrane"/>
    <property type="evidence" value="ECO:0007669"/>
    <property type="project" value="TreeGrafter"/>
</dbReference>
<evidence type="ECO:0000256" key="7">
    <source>
        <dbReference type="ARBA" id="ARBA00023157"/>
    </source>
</evidence>
<feature type="region of interest" description="Disordered" evidence="9">
    <location>
        <begin position="44"/>
        <end position="65"/>
    </location>
</feature>
<dbReference type="GO" id="GO:0008061">
    <property type="term" value="F:chitin binding"/>
    <property type="evidence" value="ECO:0007669"/>
    <property type="project" value="InterPro"/>
</dbReference>
<organism evidence="11 12">
    <name type="scientific">Acrobeloides nanus</name>
    <dbReference type="NCBI Taxonomy" id="290746"/>
    <lineage>
        <taxon>Eukaryota</taxon>
        <taxon>Metazoa</taxon>
        <taxon>Ecdysozoa</taxon>
        <taxon>Nematoda</taxon>
        <taxon>Chromadorea</taxon>
        <taxon>Rhabditida</taxon>
        <taxon>Tylenchina</taxon>
        <taxon>Cephalobomorpha</taxon>
        <taxon>Cephaloboidea</taxon>
        <taxon>Cephalobidae</taxon>
        <taxon>Acrobeloides</taxon>
    </lineage>
</organism>
<evidence type="ECO:0000256" key="9">
    <source>
        <dbReference type="SAM" id="MobiDB-lite"/>
    </source>
</evidence>
<evidence type="ECO:0000256" key="5">
    <source>
        <dbReference type="ARBA" id="ARBA00022989"/>
    </source>
</evidence>
<evidence type="ECO:0000313" key="11">
    <source>
        <dbReference type="Proteomes" id="UP000887540"/>
    </source>
</evidence>
<dbReference type="GO" id="GO:0016192">
    <property type="term" value="P:vesicle-mediated transport"/>
    <property type="evidence" value="ECO:0007669"/>
    <property type="project" value="UniProtKB-ARBA"/>
</dbReference>
<keyword evidence="5" id="KW-1133">Transmembrane helix</keyword>
<comment type="subcellular location">
    <subcellularLocation>
        <location evidence="2">Endomembrane system</location>
    </subcellularLocation>
    <subcellularLocation>
        <location evidence="1">Membrane</location>
        <topology evidence="1">Single-pass membrane protein</topology>
    </subcellularLocation>
</comment>
<dbReference type="GO" id="GO:0005576">
    <property type="term" value="C:extracellular region"/>
    <property type="evidence" value="ECO:0007669"/>
    <property type="project" value="InterPro"/>
</dbReference>
<dbReference type="InterPro" id="IPR050685">
    <property type="entry name" value="LDLR"/>
</dbReference>
<evidence type="ECO:0000256" key="1">
    <source>
        <dbReference type="ARBA" id="ARBA00004167"/>
    </source>
</evidence>
<accession>A0A914DP20</accession>
<keyword evidence="3" id="KW-0812">Transmembrane</keyword>
<dbReference type="InterPro" id="IPR036055">
    <property type="entry name" value="LDL_receptor-like_sf"/>
</dbReference>
<reference evidence="12" key="1">
    <citation type="submission" date="2022-11" db="UniProtKB">
        <authorList>
            <consortium name="WormBaseParasite"/>
        </authorList>
    </citation>
    <scope>IDENTIFICATION</scope>
</reference>
<dbReference type="Gene3D" id="4.10.400.10">
    <property type="entry name" value="Low-density Lipoprotein Receptor"/>
    <property type="match status" value="4"/>
</dbReference>
<evidence type="ECO:0000256" key="2">
    <source>
        <dbReference type="ARBA" id="ARBA00004308"/>
    </source>
</evidence>
<dbReference type="InterPro" id="IPR002557">
    <property type="entry name" value="Chitin-bd_dom"/>
</dbReference>
<evidence type="ECO:0000313" key="12">
    <source>
        <dbReference type="WBParaSite" id="ACRNAN_scaffold342.g9518.t1"/>
    </source>
</evidence>
<feature type="disulfide bond" evidence="8">
    <location>
        <begin position="412"/>
        <end position="427"/>
    </location>
</feature>
<dbReference type="Pfam" id="PF00057">
    <property type="entry name" value="Ldl_recept_a"/>
    <property type="match status" value="2"/>
</dbReference>
<feature type="disulfide bond" evidence="8">
    <location>
        <begin position="285"/>
        <end position="300"/>
    </location>
</feature>
<sequence>MFPENMVAVPPNPNQPHADSVLQKNPYLSAVLAATEAAKQAAAQATQYKMPRSTKPPKQQYSTPSPLSVSVASVIIGDQNVEHSSDSTYVPVPIPVFETEPALNVQSDSYHEAPKQQIKPRLGSGRPAYPLVEHPEIMIEPPNLQPEQPNIEQSYLLTREYPPYAISTPPNVIKESYEINYCDGKEFTPERLADYGLEKIDYFVYNKSCSKIFFQCAIGQTFILKCPSDDQAFDPSTVNCNFRNSIKFCPEYDHIMHCTIKETCTSNQFACCAHPQQCLDLQRRCDGNADCSDGEDENNCPSCARDEFACVKSGRCIPSSQRCDEHEDDCGDGSNLDETGCTKNTTCWGKFVCDSRETLNLLGRSDCIDYERHCDGYKDCPGGEDEINCRLTDAKYLLCENQKQSVRKDQWCDGVDQCADGSDEKYCYMQ</sequence>
<keyword evidence="4" id="KW-0677">Repeat</keyword>
<dbReference type="CDD" id="cd00112">
    <property type="entry name" value="LDLa"/>
    <property type="match status" value="4"/>
</dbReference>
<dbReference type="InterPro" id="IPR023415">
    <property type="entry name" value="LDLR_class-A_CS"/>
</dbReference>
<dbReference type="SUPFAM" id="SSF57424">
    <property type="entry name" value="LDL receptor-like module"/>
    <property type="match status" value="3"/>
</dbReference>
<dbReference type="PROSITE" id="PS01209">
    <property type="entry name" value="LDLRA_1"/>
    <property type="match status" value="1"/>
</dbReference>
<evidence type="ECO:0000259" key="10">
    <source>
        <dbReference type="PROSITE" id="PS50940"/>
    </source>
</evidence>
<dbReference type="InterPro" id="IPR002172">
    <property type="entry name" value="LDrepeatLR_classA_rpt"/>
</dbReference>
<feature type="disulfide bond" evidence="8">
    <location>
        <begin position="374"/>
        <end position="389"/>
    </location>
</feature>
<feature type="domain" description="Chitin-binding type-2" evidence="10">
    <location>
        <begin position="179"/>
        <end position="251"/>
    </location>
</feature>
<keyword evidence="7 8" id="KW-1015">Disulfide bond</keyword>
<name>A0A914DP20_9BILA</name>
<keyword evidence="6" id="KW-0472">Membrane</keyword>
<evidence type="ECO:0000256" key="3">
    <source>
        <dbReference type="ARBA" id="ARBA00022692"/>
    </source>
</evidence>
<dbReference type="PROSITE" id="PS50940">
    <property type="entry name" value="CHIT_BIND_II"/>
    <property type="match status" value="1"/>
</dbReference>
<keyword evidence="11" id="KW-1185">Reference proteome</keyword>
<proteinExistence type="predicted"/>
<dbReference type="SMART" id="SM00192">
    <property type="entry name" value="LDLa"/>
    <property type="match status" value="4"/>
</dbReference>
<evidence type="ECO:0000256" key="8">
    <source>
        <dbReference type="PROSITE-ProRule" id="PRU00124"/>
    </source>
</evidence>
<dbReference type="WBParaSite" id="ACRNAN_scaffold342.g9518.t1">
    <property type="protein sequence ID" value="ACRNAN_scaffold342.g9518.t1"/>
    <property type="gene ID" value="ACRNAN_scaffold342.g9518"/>
</dbReference>
<dbReference type="PROSITE" id="PS50068">
    <property type="entry name" value="LDLRA_2"/>
    <property type="match status" value="4"/>
</dbReference>
<evidence type="ECO:0000256" key="4">
    <source>
        <dbReference type="ARBA" id="ARBA00022737"/>
    </source>
</evidence>
<dbReference type="PRINTS" id="PR00261">
    <property type="entry name" value="LDLRECEPTOR"/>
</dbReference>
<dbReference type="Proteomes" id="UP000887540">
    <property type="component" value="Unplaced"/>
</dbReference>
<dbReference type="AlphaFoldDB" id="A0A914DP20"/>
<evidence type="ECO:0000256" key="6">
    <source>
        <dbReference type="ARBA" id="ARBA00023136"/>
    </source>
</evidence>
<protein>
    <submittedName>
        <fullName evidence="12">Chitin-binding type-2 domain-containing protein</fullName>
    </submittedName>
</protein>
<dbReference type="PANTHER" id="PTHR24270">
    <property type="entry name" value="LOW-DENSITY LIPOPROTEIN RECEPTOR-RELATED"/>
    <property type="match status" value="1"/>
</dbReference>
<feature type="compositionally biased region" description="Polar residues" evidence="9">
    <location>
        <begin position="56"/>
        <end position="65"/>
    </location>
</feature>
<dbReference type="GO" id="GO:0012505">
    <property type="term" value="C:endomembrane system"/>
    <property type="evidence" value="ECO:0007669"/>
    <property type="project" value="UniProtKB-SubCell"/>
</dbReference>